<evidence type="ECO:0000256" key="3">
    <source>
        <dbReference type="SAM" id="SignalP"/>
    </source>
</evidence>
<evidence type="ECO:0000256" key="2">
    <source>
        <dbReference type="SAM" id="Phobius"/>
    </source>
</evidence>
<evidence type="ECO:0000313" key="4">
    <source>
        <dbReference type="EMBL" id="PRY30616.1"/>
    </source>
</evidence>
<dbReference type="AlphaFoldDB" id="A0A2T0SB24"/>
<keyword evidence="3" id="KW-0732">Signal</keyword>
<reference evidence="4 5" key="1">
    <citation type="submission" date="2018-03" db="EMBL/GenBank/DDBJ databases">
        <title>Genomic Encyclopedia of Archaeal and Bacterial Type Strains, Phase II (KMG-II): from individual species to whole genera.</title>
        <authorList>
            <person name="Goeker M."/>
        </authorList>
    </citation>
    <scope>NUCLEOTIDE SEQUENCE [LARGE SCALE GENOMIC DNA]</scope>
    <source>
        <strain evidence="4 5">DSM 45348</strain>
    </source>
</reference>
<keyword evidence="2" id="KW-1133">Transmembrane helix</keyword>
<dbReference type="Proteomes" id="UP000239209">
    <property type="component" value="Unassembled WGS sequence"/>
</dbReference>
<name>A0A2T0SB24_9ACTN</name>
<keyword evidence="2" id="KW-0472">Membrane</keyword>
<dbReference type="OrthoDB" id="4218847at2"/>
<organism evidence="4 5">
    <name type="scientific">Pseudosporangium ferrugineum</name>
    <dbReference type="NCBI Taxonomy" id="439699"/>
    <lineage>
        <taxon>Bacteria</taxon>
        <taxon>Bacillati</taxon>
        <taxon>Actinomycetota</taxon>
        <taxon>Actinomycetes</taxon>
        <taxon>Micromonosporales</taxon>
        <taxon>Micromonosporaceae</taxon>
        <taxon>Pseudosporangium</taxon>
    </lineage>
</organism>
<keyword evidence="5" id="KW-1185">Reference proteome</keyword>
<protein>
    <recommendedName>
        <fullName evidence="6">DUF11 domain-containing protein</fullName>
    </recommendedName>
</protein>
<evidence type="ECO:0000313" key="5">
    <source>
        <dbReference type="Proteomes" id="UP000239209"/>
    </source>
</evidence>
<accession>A0A2T0SB24</accession>
<dbReference type="EMBL" id="PVZG01000004">
    <property type="protein sequence ID" value="PRY30616.1"/>
    <property type="molecule type" value="Genomic_DNA"/>
</dbReference>
<proteinExistence type="predicted"/>
<gene>
    <name evidence="4" type="ORF">CLV70_104168</name>
</gene>
<feature type="chain" id="PRO_5015748406" description="DUF11 domain-containing protein" evidence="3">
    <location>
        <begin position="26"/>
        <end position="496"/>
    </location>
</feature>
<evidence type="ECO:0008006" key="6">
    <source>
        <dbReference type="Google" id="ProtNLM"/>
    </source>
</evidence>
<dbReference type="RefSeq" id="WP_106126240.1">
    <property type="nucleotide sequence ID" value="NZ_PVZG01000004.1"/>
</dbReference>
<evidence type="ECO:0000256" key="1">
    <source>
        <dbReference type="SAM" id="MobiDB-lite"/>
    </source>
</evidence>
<sequence>MRLRMLMAVLAGLLCVLPGAAVARAAGPAPELIVDLRSRGMPAGAVDGKVVAARYGVTAGTPPPRATFTLDATAAAPWLRITPAEPTPGCVQSDAVLTCVLEIASADWTRNVLPLRYTPSPDAEPGTEVTFDYELTADGATPAGYRQGFTLTGPLPDLSATSAHVDGVRAGSRVPVRPRFANVGDAAASGVLVRATLPWAQPARDRRSNCYYSGTQVQCPFPDFRLAPGERAEVSSSTPVTVPVPSWVAGLTSQHVRYAVDPMPAGEPFDPGDARPGTGPPLRLDRLATALADAPDADFLDSEGTFYLHITANPADLRAGAGPVRGRPGETVAMTVRLSNAGPAQVYGTGGQDERWDVATWATLTVDVPAGVDVVSTSCFGYAGDVVGAREPGLTRYRCFPEDGVDPGASVAITLRVRLRAATPSVGVVTVAGGAADPQPWNDTARIEVRPYAAGGAGQGAGGGLPITGPPAAVVALVGAMLAGAGALLVAGAARR</sequence>
<comment type="caution">
    <text evidence="4">The sequence shown here is derived from an EMBL/GenBank/DDBJ whole genome shotgun (WGS) entry which is preliminary data.</text>
</comment>
<keyword evidence="2" id="KW-0812">Transmembrane</keyword>
<feature type="signal peptide" evidence="3">
    <location>
        <begin position="1"/>
        <end position="25"/>
    </location>
</feature>
<feature type="transmembrane region" description="Helical" evidence="2">
    <location>
        <begin position="472"/>
        <end position="494"/>
    </location>
</feature>
<feature type="region of interest" description="Disordered" evidence="1">
    <location>
        <begin position="262"/>
        <end position="281"/>
    </location>
</feature>